<protein>
    <recommendedName>
        <fullName evidence="4">Membrane-associated protein</fullName>
    </recommendedName>
</protein>
<feature type="chain" id="PRO_5006621443" description="Membrane-associated protein" evidence="1">
    <location>
        <begin position="26"/>
        <end position="134"/>
    </location>
</feature>
<evidence type="ECO:0000313" key="2">
    <source>
        <dbReference type="EMBL" id="CUG00224.1"/>
    </source>
</evidence>
<keyword evidence="3" id="KW-1185">Reference proteome</keyword>
<keyword evidence="1" id="KW-0732">Signal</keyword>
<dbReference type="AlphaFoldDB" id="A0A0S4IR56"/>
<dbReference type="OrthoDB" id="10266053at2759"/>
<gene>
    <name evidence="2" type="ORF">BSAL_69095</name>
</gene>
<accession>A0A0S4IR56</accession>
<feature type="signal peptide" evidence="1">
    <location>
        <begin position="1"/>
        <end position="25"/>
    </location>
</feature>
<organism evidence="2 3">
    <name type="scientific">Bodo saltans</name>
    <name type="common">Flagellated protozoan</name>
    <dbReference type="NCBI Taxonomy" id="75058"/>
    <lineage>
        <taxon>Eukaryota</taxon>
        <taxon>Discoba</taxon>
        <taxon>Euglenozoa</taxon>
        <taxon>Kinetoplastea</taxon>
        <taxon>Metakinetoplastina</taxon>
        <taxon>Eubodonida</taxon>
        <taxon>Bodonidae</taxon>
        <taxon>Bodo</taxon>
    </lineage>
</organism>
<evidence type="ECO:0000313" key="3">
    <source>
        <dbReference type="Proteomes" id="UP000051952"/>
    </source>
</evidence>
<proteinExistence type="predicted"/>
<sequence>MSSFGLIQIIVISVGLVACFPAATATPQHSNDVEEVDWSAVYKHHEAVGKHRVHHHHHDHEHSEDAAAIDASYLDEIEDNDRVASAQKKHVGHHCIHDEVKMIDIPAGTVDYGVDVKQALLDTHTKRGQPDFHH</sequence>
<reference evidence="3" key="1">
    <citation type="submission" date="2015-09" db="EMBL/GenBank/DDBJ databases">
        <authorList>
            <consortium name="Pathogen Informatics"/>
        </authorList>
    </citation>
    <scope>NUCLEOTIDE SEQUENCE [LARGE SCALE GENOMIC DNA]</scope>
    <source>
        <strain evidence="3">Lake Konstanz</strain>
    </source>
</reference>
<evidence type="ECO:0000256" key="1">
    <source>
        <dbReference type="SAM" id="SignalP"/>
    </source>
</evidence>
<feature type="non-terminal residue" evidence="2">
    <location>
        <position position="134"/>
    </location>
</feature>
<dbReference type="OMA" id="AHCCERI"/>
<evidence type="ECO:0008006" key="4">
    <source>
        <dbReference type="Google" id="ProtNLM"/>
    </source>
</evidence>
<dbReference type="VEuPathDB" id="TriTrypDB:BSAL_69095"/>
<dbReference type="EMBL" id="CYKH01000484">
    <property type="protein sequence ID" value="CUG00224.1"/>
    <property type="molecule type" value="Genomic_DNA"/>
</dbReference>
<dbReference type="Proteomes" id="UP000051952">
    <property type="component" value="Unassembled WGS sequence"/>
</dbReference>
<name>A0A0S4IR56_BODSA</name>